<gene>
    <name evidence="9" type="ORF">DERF_007502</name>
</gene>
<dbReference type="PROSITE" id="PS51419">
    <property type="entry name" value="RAB"/>
    <property type="match status" value="1"/>
</dbReference>
<evidence type="ECO:0000256" key="5">
    <source>
        <dbReference type="ARBA" id="ARBA00022723"/>
    </source>
</evidence>
<sequence length="338" mass="39409">MSTIKPLIYLTRIEKFSSAHRLFNQHYNDERKNVDTFGKCTNIHGHNYTLEVTIKGPVNERTGMVMNIVDLKKIIEDNVLNLLDHKYIDKDVEYFFDNGQSPVISTSENICIFIWQQIVKHLPNTVKLHCIKLHETDKNKVKYYVYCLIIGSHSVGKTTLINKLNQSLAVNNYEEEYRLTTRINIIRKSYGLRTNEANNNSKNKRIEIIYIEFPGKQIYQNFLAEFYRKSETTSVNDRIIIIVIGLFDVSNRSSLTILEQLFNSVSNKNNNNHNNKQLGVHRIMVANKIDLIDKRIISNNEGQSKCKMLKCRYIECTIRNDTTMQELEQIIIDIVKNA</sequence>
<reference evidence="9" key="1">
    <citation type="submission" date="2013-05" db="EMBL/GenBank/DDBJ databases">
        <authorList>
            <person name="Yim A.K.Y."/>
            <person name="Chan T.F."/>
            <person name="Ji K.M."/>
            <person name="Liu X.Y."/>
            <person name="Zhou J.W."/>
            <person name="Li R.Q."/>
            <person name="Yang K.Y."/>
            <person name="Li J."/>
            <person name="Li M."/>
            <person name="Law P.T.W."/>
            <person name="Wu Y.L."/>
            <person name="Cai Z.L."/>
            <person name="Qin H."/>
            <person name="Bao Y."/>
            <person name="Leung R.K.K."/>
            <person name="Ng P.K.S."/>
            <person name="Zou J."/>
            <person name="Zhong X.J."/>
            <person name="Ran P.X."/>
            <person name="Zhong N.S."/>
            <person name="Liu Z.G."/>
            <person name="Tsui S.K.W."/>
        </authorList>
    </citation>
    <scope>NUCLEOTIDE SEQUENCE</scope>
    <source>
        <strain evidence="9">Derf</strain>
        <tissue evidence="9">Whole organism</tissue>
    </source>
</reference>
<dbReference type="InterPro" id="IPR038418">
    <property type="entry name" value="6-PTP_synth/QueD_sf"/>
</dbReference>
<dbReference type="SUPFAM" id="SSF52540">
    <property type="entry name" value="P-loop containing nucleoside triphosphate hydrolases"/>
    <property type="match status" value="1"/>
</dbReference>
<dbReference type="GO" id="GO:0006729">
    <property type="term" value="P:tetrahydrobiopterin biosynthetic process"/>
    <property type="evidence" value="ECO:0007669"/>
    <property type="project" value="UniProtKB-KW"/>
</dbReference>
<comment type="cofactor">
    <cofactor evidence="1">
        <name>Zn(2+)</name>
        <dbReference type="ChEBI" id="CHEBI:29105"/>
    </cofactor>
</comment>
<dbReference type="GO" id="GO:0003874">
    <property type="term" value="F:6-pyruvoyltetrahydropterin synthase activity"/>
    <property type="evidence" value="ECO:0007669"/>
    <property type="project" value="UniProtKB-EC"/>
</dbReference>
<dbReference type="InterPro" id="IPR001806">
    <property type="entry name" value="Small_GTPase"/>
</dbReference>
<comment type="similarity">
    <text evidence="3">Belongs to the PTPS family.</text>
</comment>
<evidence type="ECO:0000313" key="10">
    <source>
        <dbReference type="Proteomes" id="UP000790347"/>
    </source>
</evidence>
<evidence type="ECO:0000256" key="7">
    <source>
        <dbReference type="ARBA" id="ARBA00023007"/>
    </source>
</evidence>
<dbReference type="PANTHER" id="PTHR12589">
    <property type="entry name" value="PYRUVOYL TETRAHYDROBIOPTERIN SYNTHASE"/>
    <property type="match status" value="1"/>
</dbReference>
<evidence type="ECO:0000256" key="3">
    <source>
        <dbReference type="ARBA" id="ARBA00009164"/>
    </source>
</evidence>
<dbReference type="GO" id="GO:0005525">
    <property type="term" value="F:GTP binding"/>
    <property type="evidence" value="ECO:0007669"/>
    <property type="project" value="InterPro"/>
</dbReference>
<accession>A0A922HZ42</accession>
<keyword evidence="6" id="KW-0862">Zinc</keyword>
<organism evidence="9 10">
    <name type="scientific">Dermatophagoides farinae</name>
    <name type="common">American house dust mite</name>
    <dbReference type="NCBI Taxonomy" id="6954"/>
    <lineage>
        <taxon>Eukaryota</taxon>
        <taxon>Metazoa</taxon>
        <taxon>Ecdysozoa</taxon>
        <taxon>Arthropoda</taxon>
        <taxon>Chelicerata</taxon>
        <taxon>Arachnida</taxon>
        <taxon>Acari</taxon>
        <taxon>Acariformes</taxon>
        <taxon>Sarcoptiformes</taxon>
        <taxon>Astigmata</taxon>
        <taxon>Psoroptidia</taxon>
        <taxon>Analgoidea</taxon>
        <taxon>Pyroglyphidae</taxon>
        <taxon>Dermatophagoidinae</taxon>
        <taxon>Dermatophagoides</taxon>
    </lineage>
</organism>
<protein>
    <recommendedName>
        <fullName evidence="4">6-pyruvoyltetrahydropterin synthase</fullName>
        <ecNumber evidence="4">4.2.3.12</ecNumber>
    </recommendedName>
</protein>
<dbReference type="Proteomes" id="UP000790347">
    <property type="component" value="Unassembled WGS sequence"/>
</dbReference>
<dbReference type="InterPro" id="IPR007115">
    <property type="entry name" value="6-PTP_synth/QueD"/>
</dbReference>
<proteinExistence type="inferred from homology"/>
<evidence type="ECO:0000256" key="6">
    <source>
        <dbReference type="ARBA" id="ARBA00022833"/>
    </source>
</evidence>
<keyword evidence="10" id="KW-1185">Reference proteome</keyword>
<dbReference type="EMBL" id="ASGP02000003">
    <property type="protein sequence ID" value="KAH9516783.1"/>
    <property type="molecule type" value="Genomic_DNA"/>
</dbReference>
<comment type="pathway">
    <text evidence="2">Cofactor biosynthesis; tetrahydrobiopterin biosynthesis; tetrahydrobiopterin from 7,8-dihydroneopterin triphosphate: step 1/3.</text>
</comment>
<dbReference type="Pfam" id="PF01242">
    <property type="entry name" value="PTPS"/>
    <property type="match status" value="1"/>
</dbReference>
<dbReference type="GO" id="GO:0046872">
    <property type="term" value="F:metal ion binding"/>
    <property type="evidence" value="ECO:0007669"/>
    <property type="project" value="UniProtKB-KW"/>
</dbReference>
<dbReference type="SUPFAM" id="SSF55620">
    <property type="entry name" value="Tetrahydrobiopterin biosynthesis enzymes-like"/>
    <property type="match status" value="1"/>
</dbReference>
<evidence type="ECO:0000256" key="1">
    <source>
        <dbReference type="ARBA" id="ARBA00001947"/>
    </source>
</evidence>
<keyword evidence="7" id="KW-0783">Tetrahydrobiopterin biosynthesis</keyword>
<dbReference type="PRINTS" id="PR00449">
    <property type="entry name" value="RASTRNSFRMNG"/>
</dbReference>
<dbReference type="EC" id="4.2.3.12" evidence="4"/>
<evidence type="ECO:0000313" key="9">
    <source>
        <dbReference type="EMBL" id="KAH9516783.1"/>
    </source>
</evidence>
<dbReference type="AlphaFoldDB" id="A0A922HZ42"/>
<dbReference type="GO" id="GO:0003924">
    <property type="term" value="F:GTPase activity"/>
    <property type="evidence" value="ECO:0007669"/>
    <property type="project" value="InterPro"/>
</dbReference>
<keyword evidence="5" id="KW-0479">Metal-binding</keyword>
<name>A0A922HZ42_DERFA</name>
<dbReference type="Gene3D" id="3.40.50.300">
    <property type="entry name" value="P-loop containing nucleotide triphosphate hydrolases"/>
    <property type="match status" value="1"/>
</dbReference>
<dbReference type="Gene3D" id="3.30.479.10">
    <property type="entry name" value="6-pyruvoyl tetrahydropterin synthase/QueD"/>
    <property type="match status" value="1"/>
</dbReference>
<keyword evidence="8" id="KW-0456">Lyase</keyword>
<dbReference type="FunFam" id="3.30.479.10:FF:000003">
    <property type="entry name" value="6-pyruvoyl tetrahydrobiopterin synthase"/>
    <property type="match status" value="1"/>
</dbReference>
<dbReference type="Pfam" id="PF00071">
    <property type="entry name" value="Ras"/>
    <property type="match status" value="1"/>
</dbReference>
<comment type="caution">
    <text evidence="9">The sequence shown here is derived from an EMBL/GenBank/DDBJ whole genome shotgun (WGS) entry which is preliminary data.</text>
</comment>
<dbReference type="SMART" id="SM00175">
    <property type="entry name" value="RAB"/>
    <property type="match status" value="1"/>
</dbReference>
<dbReference type="PANTHER" id="PTHR12589:SF7">
    <property type="entry name" value="6-PYRUVOYL TETRAHYDROBIOPTERIN SYNTHASE"/>
    <property type="match status" value="1"/>
</dbReference>
<reference evidence="9" key="2">
    <citation type="journal article" date="2022" name="Res Sq">
        <title>Comparative Genomics Reveals Insights into the Divergent Evolution of Astigmatic Mites and Household Pest Adaptations.</title>
        <authorList>
            <person name="Xiong Q."/>
            <person name="Wan A.T.-Y."/>
            <person name="Liu X.-Y."/>
            <person name="Fung C.S.-H."/>
            <person name="Xiao X."/>
            <person name="Malainual N."/>
            <person name="Hou J."/>
            <person name="Wang L."/>
            <person name="Wang M."/>
            <person name="Yang K."/>
            <person name="Cui Y."/>
            <person name="Leung E."/>
            <person name="Nong W."/>
            <person name="Shin S.-K."/>
            <person name="Au S."/>
            <person name="Jeong K.Y."/>
            <person name="Chew F.T."/>
            <person name="Hui J."/>
            <person name="Leung T.F."/>
            <person name="Tungtrongchitr A."/>
            <person name="Zhong N."/>
            <person name="Liu Z."/>
            <person name="Tsui S."/>
        </authorList>
    </citation>
    <scope>NUCLEOTIDE SEQUENCE</scope>
    <source>
        <strain evidence="9">Derf</strain>
        <tissue evidence="9">Whole organism</tissue>
    </source>
</reference>
<dbReference type="GO" id="GO:0005739">
    <property type="term" value="C:mitochondrion"/>
    <property type="evidence" value="ECO:0007669"/>
    <property type="project" value="TreeGrafter"/>
</dbReference>
<dbReference type="InterPro" id="IPR027417">
    <property type="entry name" value="P-loop_NTPase"/>
</dbReference>
<evidence type="ECO:0000256" key="4">
    <source>
        <dbReference type="ARBA" id="ARBA00013100"/>
    </source>
</evidence>
<evidence type="ECO:0000256" key="2">
    <source>
        <dbReference type="ARBA" id="ARBA00005126"/>
    </source>
</evidence>
<evidence type="ECO:0000256" key="8">
    <source>
        <dbReference type="ARBA" id="ARBA00023239"/>
    </source>
</evidence>